<evidence type="ECO:0000313" key="1">
    <source>
        <dbReference type="EMBL" id="KKL23721.1"/>
    </source>
</evidence>
<comment type="caution">
    <text evidence="1">The sequence shown here is derived from an EMBL/GenBank/DDBJ whole genome shotgun (WGS) entry which is preliminary data.</text>
</comment>
<feature type="non-terminal residue" evidence="1">
    <location>
        <position position="1"/>
    </location>
</feature>
<accession>A0A0F9E1E4</accession>
<proteinExistence type="predicted"/>
<protein>
    <submittedName>
        <fullName evidence="1">Uncharacterized protein</fullName>
    </submittedName>
</protein>
<name>A0A0F9E1E4_9ZZZZ</name>
<dbReference type="EMBL" id="LAZR01036873">
    <property type="protein sequence ID" value="KKL23721.1"/>
    <property type="molecule type" value="Genomic_DNA"/>
</dbReference>
<reference evidence="1" key="1">
    <citation type="journal article" date="2015" name="Nature">
        <title>Complex archaea that bridge the gap between prokaryotes and eukaryotes.</title>
        <authorList>
            <person name="Spang A."/>
            <person name="Saw J.H."/>
            <person name="Jorgensen S.L."/>
            <person name="Zaremba-Niedzwiedzka K."/>
            <person name="Martijn J."/>
            <person name="Lind A.E."/>
            <person name="van Eijk R."/>
            <person name="Schleper C."/>
            <person name="Guy L."/>
            <person name="Ettema T.J."/>
        </authorList>
    </citation>
    <scope>NUCLEOTIDE SEQUENCE</scope>
</reference>
<gene>
    <name evidence="1" type="ORF">LCGC14_2422580</name>
</gene>
<dbReference type="AlphaFoldDB" id="A0A0F9E1E4"/>
<organism evidence="1">
    <name type="scientific">marine sediment metagenome</name>
    <dbReference type="NCBI Taxonomy" id="412755"/>
    <lineage>
        <taxon>unclassified sequences</taxon>
        <taxon>metagenomes</taxon>
        <taxon>ecological metagenomes</taxon>
    </lineage>
</organism>
<sequence length="95" mass="10892">SLLSPPAWPAYILMKGCEVMYRYKPMRSIQPDVTYLDEGAICIWCKEDIDIDYLLEKGPFGTDDNETHIIKCPHCGLEIAITQMVVLYRYMTKAG</sequence>